<keyword evidence="9" id="KW-1185">Reference proteome</keyword>
<dbReference type="GO" id="GO:0019752">
    <property type="term" value="P:carboxylic acid metabolic process"/>
    <property type="evidence" value="ECO:0007669"/>
    <property type="project" value="InterPro"/>
</dbReference>
<dbReference type="PANTHER" id="PTHR11999:SF70">
    <property type="entry name" value="MIP05841P"/>
    <property type="match status" value="1"/>
</dbReference>
<reference evidence="8 9" key="1">
    <citation type="journal article" date="2008" name="PLoS Genet.">
        <title>Genomic islands in the pathogenic filamentous fungus Aspergillus fumigatus.</title>
        <authorList>
            <person name="Fedorova N.D."/>
            <person name="Khaldi N."/>
            <person name="Joardar V.S."/>
            <person name="Maiti R."/>
            <person name="Amedeo P."/>
            <person name="Anderson M.J."/>
            <person name="Crabtree J."/>
            <person name="Silva J.C."/>
            <person name="Badger J.H."/>
            <person name="Albarraq A."/>
            <person name="Angiuoli S."/>
            <person name="Bussey H."/>
            <person name="Bowyer P."/>
            <person name="Cotty P.J."/>
            <person name="Dyer P.S."/>
            <person name="Egan A."/>
            <person name="Galens K."/>
            <person name="Fraser-Liggett C.M."/>
            <person name="Haas B.J."/>
            <person name="Inman J.M."/>
            <person name="Kent R."/>
            <person name="Lemieux S."/>
            <person name="Malavazi I."/>
            <person name="Orvis J."/>
            <person name="Roemer T."/>
            <person name="Ronning C.M."/>
            <person name="Sundaram J.P."/>
            <person name="Sutton G."/>
            <person name="Turner G."/>
            <person name="Venter J.C."/>
            <person name="White O.R."/>
            <person name="Whitty B.R."/>
            <person name="Youngman P."/>
            <person name="Wolfe K.H."/>
            <person name="Goldman G.H."/>
            <person name="Wortman J.R."/>
            <person name="Jiang B."/>
            <person name="Denning D.W."/>
            <person name="Nierman W.C."/>
        </authorList>
    </citation>
    <scope>NUCLEOTIDE SEQUENCE [LARGE SCALE GENOMIC DNA]</scope>
    <source>
        <strain evidence="9">ATCC 1007 / CBS 513.65 / DSM 816 / NCTC 3887 / NRRL 1</strain>
    </source>
</reference>
<dbReference type="InterPro" id="IPR010977">
    <property type="entry name" value="Aromatic_deC"/>
</dbReference>
<dbReference type="InterPro" id="IPR015424">
    <property type="entry name" value="PyrdxlP-dep_Trfase"/>
</dbReference>
<dbReference type="Gene3D" id="3.90.1150.170">
    <property type="match status" value="1"/>
</dbReference>
<dbReference type="OMA" id="MRVNHPR"/>
<gene>
    <name evidence="8" type="ORF">ACLA_060360</name>
</gene>
<evidence type="ECO:0000313" key="9">
    <source>
        <dbReference type="Proteomes" id="UP000006701"/>
    </source>
</evidence>
<dbReference type="Proteomes" id="UP000006701">
    <property type="component" value="Unassembled WGS sequence"/>
</dbReference>
<feature type="modified residue" description="N6-(pyridoxal phosphate)lysine" evidence="6">
    <location>
        <position position="301"/>
    </location>
</feature>
<comment type="similarity">
    <text evidence="2 7">Belongs to the group II decarboxylase family.</text>
</comment>
<proteinExistence type="inferred from homology"/>
<evidence type="ECO:0000256" key="1">
    <source>
        <dbReference type="ARBA" id="ARBA00001933"/>
    </source>
</evidence>
<dbReference type="GeneID" id="4709055"/>
<dbReference type="RefSeq" id="XP_001276794.1">
    <property type="nucleotide sequence ID" value="XM_001276793.1"/>
</dbReference>
<evidence type="ECO:0000256" key="5">
    <source>
        <dbReference type="ARBA" id="ARBA00023239"/>
    </source>
</evidence>
<evidence type="ECO:0000256" key="2">
    <source>
        <dbReference type="ARBA" id="ARBA00009533"/>
    </source>
</evidence>
<dbReference type="Gene3D" id="3.90.1150.10">
    <property type="entry name" value="Aspartate Aminotransferase, domain 1"/>
    <property type="match status" value="1"/>
</dbReference>
<organism evidence="8 9">
    <name type="scientific">Aspergillus clavatus (strain ATCC 1007 / CBS 513.65 / DSM 816 / NCTC 3887 / NRRL 1 / QM 1276 / 107)</name>
    <dbReference type="NCBI Taxonomy" id="344612"/>
    <lineage>
        <taxon>Eukaryota</taxon>
        <taxon>Fungi</taxon>
        <taxon>Dikarya</taxon>
        <taxon>Ascomycota</taxon>
        <taxon>Pezizomycotina</taxon>
        <taxon>Eurotiomycetes</taxon>
        <taxon>Eurotiomycetidae</taxon>
        <taxon>Eurotiales</taxon>
        <taxon>Aspergillaceae</taxon>
        <taxon>Aspergillus</taxon>
        <taxon>Aspergillus subgen. Fumigati</taxon>
    </lineage>
</organism>
<dbReference type="GO" id="GO:0016831">
    <property type="term" value="F:carboxy-lyase activity"/>
    <property type="evidence" value="ECO:0007669"/>
    <property type="project" value="UniProtKB-KW"/>
</dbReference>
<keyword evidence="4 6" id="KW-0663">Pyridoxal phosphate</keyword>
<evidence type="ECO:0000256" key="6">
    <source>
        <dbReference type="PIRSR" id="PIRSR602129-50"/>
    </source>
</evidence>
<name>A1C4M8_ASPCL</name>
<dbReference type="InterPro" id="IPR021115">
    <property type="entry name" value="Pyridoxal-P_BS"/>
</dbReference>
<dbReference type="InterPro" id="IPR015421">
    <property type="entry name" value="PyrdxlP-dep_Trfase_major"/>
</dbReference>
<evidence type="ECO:0000256" key="4">
    <source>
        <dbReference type="ARBA" id="ARBA00022898"/>
    </source>
</evidence>
<dbReference type="GO" id="GO:0006520">
    <property type="term" value="P:amino acid metabolic process"/>
    <property type="evidence" value="ECO:0007669"/>
    <property type="project" value="InterPro"/>
</dbReference>
<dbReference type="OrthoDB" id="2161780at2759"/>
<dbReference type="HOGENOM" id="CLU_011856_0_4_1"/>
<evidence type="ECO:0000313" key="8">
    <source>
        <dbReference type="EMBL" id="EAW15368.1"/>
    </source>
</evidence>
<protein>
    <submittedName>
        <fullName evidence="8">Pyridoxal-dependent decarboxylase conserved domain protein</fullName>
    </submittedName>
</protein>
<dbReference type="VEuPathDB" id="FungiDB:ACLA_060360"/>
<comment type="cofactor">
    <cofactor evidence="1 6 7">
        <name>pyridoxal 5'-phosphate</name>
        <dbReference type="ChEBI" id="CHEBI:597326"/>
    </cofactor>
</comment>
<dbReference type="SUPFAM" id="SSF53383">
    <property type="entry name" value="PLP-dependent transferases"/>
    <property type="match status" value="1"/>
</dbReference>
<dbReference type="Gene3D" id="3.40.640.10">
    <property type="entry name" value="Type I PLP-dependent aspartate aminotransferase-like (Major domain)"/>
    <property type="match status" value="1"/>
</dbReference>
<dbReference type="InterPro" id="IPR002129">
    <property type="entry name" value="PyrdxlP-dep_de-COase"/>
</dbReference>
<dbReference type="KEGG" id="act:ACLA_060360"/>
<sequence>MDTKPNKCAVLSQLNDEINHIWPELQHLFYNLHVVSNSKIDEIIVRKEDEDKVLDIESLAVPTFPQPILHVIHQAWQIFDHRIRTNHPLFFGFAPSTAMELSWLGDSIVSAFNAHVGGRVAGSGPCAIENALIQWLASKVGFPLPAGGIFVSGGSVANLSAMVVARDHLLPYRDFSRGMIYASDQAHNSVSKAARILGFPKDILRIIPSDSSFRMHVATLKSMIIADRRKGMIPFLIFATFGTTHTGAIDPIADIAEVARDEGLWLHVDGAYGASAALLDTRPGLTDELQHAHSLSWDAHKWLFQTYGCGILLIKNISLLAASFAVCESGIINHAGRIFDKDCEFWDLGFELTRPSRAMRLWFTMRVLGTKRISQIIEYGLSAAEMVETMLRQFSNWAILSPASLAILCFRYQLVNRNEQQLNKINSEISKKLISDNVAGIFTIQLQGKIAMRMCCITTFRMPKEELGNLIISND</sequence>
<accession>A1C4M8</accession>
<dbReference type="PROSITE" id="PS00392">
    <property type="entry name" value="DDC_GAD_HDC_YDC"/>
    <property type="match status" value="1"/>
</dbReference>
<dbReference type="PANTHER" id="PTHR11999">
    <property type="entry name" value="GROUP II PYRIDOXAL-5-PHOSPHATE DECARBOXYLASE"/>
    <property type="match status" value="1"/>
</dbReference>
<dbReference type="Pfam" id="PF00282">
    <property type="entry name" value="Pyridoxal_deC"/>
    <property type="match status" value="1"/>
</dbReference>
<keyword evidence="3" id="KW-0210">Decarboxylase</keyword>
<keyword evidence="5 7" id="KW-0456">Lyase</keyword>
<dbReference type="GO" id="GO:0030170">
    <property type="term" value="F:pyridoxal phosphate binding"/>
    <property type="evidence" value="ECO:0007669"/>
    <property type="project" value="InterPro"/>
</dbReference>
<evidence type="ECO:0000256" key="7">
    <source>
        <dbReference type="RuleBase" id="RU000382"/>
    </source>
</evidence>
<dbReference type="PRINTS" id="PR00800">
    <property type="entry name" value="YHDCRBOXLASE"/>
</dbReference>
<dbReference type="InterPro" id="IPR015422">
    <property type="entry name" value="PyrdxlP-dep_Trfase_small"/>
</dbReference>
<evidence type="ECO:0000256" key="3">
    <source>
        <dbReference type="ARBA" id="ARBA00022793"/>
    </source>
</evidence>
<dbReference type="eggNOG" id="KOG0628">
    <property type="taxonomic scope" value="Eukaryota"/>
</dbReference>
<dbReference type="EMBL" id="DS026990">
    <property type="protein sequence ID" value="EAW15368.1"/>
    <property type="molecule type" value="Genomic_DNA"/>
</dbReference>
<dbReference type="AlphaFoldDB" id="A1C4M8"/>